<protein>
    <submittedName>
        <fullName evidence="1">Uncharacterized protein</fullName>
    </submittedName>
</protein>
<sequence length="41" mass="4835">MLTISLIKLDFSPGKLLGVYFFPKIKEVRAEWEEPGKIKRR</sequence>
<comment type="caution">
    <text evidence="1">The sequence shown here is derived from an EMBL/GenBank/DDBJ whole genome shotgun (WGS) entry which is preliminary data.</text>
</comment>
<organism evidence="1 2">
    <name type="scientific">Crocosphaera watsonii WH 0003</name>
    <dbReference type="NCBI Taxonomy" id="423471"/>
    <lineage>
        <taxon>Bacteria</taxon>
        <taxon>Bacillati</taxon>
        <taxon>Cyanobacteriota</taxon>
        <taxon>Cyanophyceae</taxon>
        <taxon>Oscillatoriophycideae</taxon>
        <taxon>Chroococcales</taxon>
        <taxon>Aphanothecaceae</taxon>
        <taxon>Crocosphaera</taxon>
    </lineage>
</organism>
<proteinExistence type="predicted"/>
<accession>G5JCD5</accession>
<dbReference type="Proteomes" id="UP000003477">
    <property type="component" value="Unassembled WGS sequence"/>
</dbReference>
<gene>
    <name evidence="1" type="ORF">CWATWH0003_5095</name>
</gene>
<dbReference type="AlphaFoldDB" id="G5JCD5"/>
<evidence type="ECO:0000313" key="1">
    <source>
        <dbReference type="EMBL" id="EHJ10144.1"/>
    </source>
</evidence>
<evidence type="ECO:0000313" key="2">
    <source>
        <dbReference type="Proteomes" id="UP000003477"/>
    </source>
</evidence>
<dbReference type="PATRIC" id="fig|423471.3.peg.4768"/>
<name>G5JCD5_CROWT</name>
<reference evidence="1 2" key="1">
    <citation type="journal article" date="2011" name="Front. Microbiol.">
        <title>Two Strains of Crocosphaera watsonii with Highly Conserved Genomes are Distinguished by Strain-Specific Features.</title>
        <authorList>
            <person name="Bench S.R."/>
            <person name="Ilikchyan I.N."/>
            <person name="Tripp H.J."/>
            <person name="Zehr J.P."/>
        </authorList>
    </citation>
    <scope>NUCLEOTIDE SEQUENCE [LARGE SCALE GENOMIC DNA]</scope>
    <source>
        <strain evidence="1 2">WH 0003</strain>
    </source>
</reference>
<dbReference type="EMBL" id="AESD01000768">
    <property type="protein sequence ID" value="EHJ10144.1"/>
    <property type="molecule type" value="Genomic_DNA"/>
</dbReference>